<dbReference type="GO" id="GO:0004803">
    <property type="term" value="F:transposase activity"/>
    <property type="evidence" value="ECO:0007669"/>
    <property type="project" value="InterPro"/>
</dbReference>
<dbReference type="GO" id="GO:0003677">
    <property type="term" value="F:DNA binding"/>
    <property type="evidence" value="ECO:0007669"/>
    <property type="project" value="InterPro"/>
</dbReference>
<dbReference type="KEGG" id="cva:CVAR_2785"/>
<evidence type="ECO:0000313" key="5">
    <source>
        <dbReference type="Proteomes" id="UP000006659"/>
    </source>
</evidence>
<evidence type="ECO:0000313" key="4">
    <source>
        <dbReference type="EMBL" id="AEK38124.1"/>
    </source>
</evidence>
<dbReference type="AlphaFoldDB" id="G0HHU0"/>
<feature type="domain" description="Transposase IS4-like" evidence="2">
    <location>
        <begin position="70"/>
        <end position="180"/>
    </location>
</feature>
<dbReference type="eggNOG" id="COG3293">
    <property type="taxonomic scope" value="Bacteria"/>
</dbReference>
<evidence type="ECO:0000256" key="1">
    <source>
        <dbReference type="SAM" id="MobiDB-lite"/>
    </source>
</evidence>
<evidence type="ECO:0000259" key="2">
    <source>
        <dbReference type="Pfam" id="PF01609"/>
    </source>
</evidence>
<reference evidence="3 5" key="1">
    <citation type="journal article" date="2011" name="BMC Genomics">
        <title>Complete genome sequence of Corynebacterium variabile DSM 44702 isolated from the surface of smear-ripened cheeses and insights into cheese ripening and flavor generation.</title>
        <authorList>
            <person name="Schroeder J."/>
            <person name="Maus I."/>
            <person name="Trost E."/>
            <person name="Tauch A."/>
        </authorList>
    </citation>
    <scope>NUCLEOTIDE SEQUENCE [LARGE SCALE GENOMIC DNA]</scope>
    <source>
        <strain evidence="3">DSM 44702</strain>
        <strain evidence="5">DSM 44702 / JCM 12073 / NCIMB 30131</strain>
    </source>
</reference>
<gene>
    <name evidence="3" type="ordered locus">CVAR_2705</name>
    <name evidence="4" type="ordered locus">CVAR_2785</name>
</gene>
<dbReference type="PANTHER" id="PTHR30007">
    <property type="entry name" value="PHP DOMAIN PROTEIN"/>
    <property type="match status" value="1"/>
</dbReference>
<name>G0HHU0_CORVD</name>
<dbReference type="STRING" id="858619.CVAR_2705"/>
<dbReference type="HOGENOM" id="CLU_055261_9_1_11"/>
<dbReference type="Pfam" id="PF01609">
    <property type="entry name" value="DDE_Tnp_1"/>
    <property type="match status" value="1"/>
</dbReference>
<proteinExistence type="predicted"/>
<feature type="compositionally biased region" description="Low complexity" evidence="1">
    <location>
        <begin position="47"/>
        <end position="57"/>
    </location>
</feature>
<dbReference type="EMBL" id="CP002917">
    <property type="protein sequence ID" value="AEK38044.1"/>
    <property type="molecule type" value="Genomic_DNA"/>
</dbReference>
<sequence>MRGMGHGRRCGSVTAPTRGGACGIVSFLRWWPKRIRLGKWIGRSALTPRSTVPTNTPRTRRAPTRTRGASSNYKNSPLGEDEPAGHGIGRSRGGLTTKIHQVVDGNGRPLAMVVTGGQRNDGAMMQDTLKDIYVPRPTGRPRTTPDTVMADRGYTSGVNREYLRDHHVKAVIPQKKNEIASRKKKGSKGGRPPAFDAEAYKGRNGLFAVESA</sequence>
<dbReference type="GO" id="GO:0006313">
    <property type="term" value="P:DNA transposition"/>
    <property type="evidence" value="ECO:0007669"/>
    <property type="project" value="InterPro"/>
</dbReference>
<feature type="region of interest" description="Disordered" evidence="1">
    <location>
        <begin position="47"/>
        <end position="94"/>
    </location>
</feature>
<accession>G0HHU0</accession>
<dbReference type="InterPro" id="IPR002559">
    <property type="entry name" value="Transposase_11"/>
</dbReference>
<organism evidence="3 5">
    <name type="scientific">Corynebacterium variabile (strain DSM 44702 / CIP 107183 / JCM 12073 / NCIMB 30131)</name>
    <name type="common">Corynebacterium mooreparkense</name>
    <dbReference type="NCBI Taxonomy" id="858619"/>
    <lineage>
        <taxon>Bacteria</taxon>
        <taxon>Bacillati</taxon>
        <taxon>Actinomycetota</taxon>
        <taxon>Actinomycetes</taxon>
        <taxon>Mycobacteriales</taxon>
        <taxon>Corynebacteriaceae</taxon>
        <taxon>Corynebacterium</taxon>
    </lineage>
</organism>
<protein>
    <submittedName>
        <fullName evidence="3">Transposase for insertion sequence element</fullName>
    </submittedName>
</protein>
<dbReference type="Proteomes" id="UP000006659">
    <property type="component" value="Chromosome"/>
</dbReference>
<dbReference type="PANTHER" id="PTHR30007:SF1">
    <property type="entry name" value="BLR1914 PROTEIN"/>
    <property type="match status" value="1"/>
</dbReference>
<dbReference type="KEGG" id="cva:CVAR_2705"/>
<feature type="region of interest" description="Disordered" evidence="1">
    <location>
        <begin position="175"/>
        <end position="198"/>
    </location>
</feature>
<dbReference type="EMBL" id="CP002917">
    <property type="protein sequence ID" value="AEK38124.1"/>
    <property type="molecule type" value="Genomic_DNA"/>
</dbReference>
<evidence type="ECO:0000313" key="3">
    <source>
        <dbReference type="EMBL" id="AEK38044.1"/>
    </source>
</evidence>